<dbReference type="AlphaFoldDB" id="A0A1I4LSN2"/>
<protein>
    <submittedName>
        <fullName evidence="1">Uncharacterized protein</fullName>
    </submittedName>
</protein>
<keyword evidence="2" id="KW-1185">Reference proteome</keyword>
<name>A0A1I4LSN2_9FIRM</name>
<dbReference type="EMBL" id="FOTI01000043">
    <property type="protein sequence ID" value="SFL94020.1"/>
    <property type="molecule type" value="Genomic_DNA"/>
</dbReference>
<organism evidence="1 2">
    <name type="scientific">Halanaerobium salsuginis</name>
    <dbReference type="NCBI Taxonomy" id="29563"/>
    <lineage>
        <taxon>Bacteria</taxon>
        <taxon>Bacillati</taxon>
        <taxon>Bacillota</taxon>
        <taxon>Clostridia</taxon>
        <taxon>Halanaerobiales</taxon>
        <taxon>Halanaerobiaceae</taxon>
        <taxon>Halanaerobium</taxon>
    </lineage>
</organism>
<evidence type="ECO:0000313" key="1">
    <source>
        <dbReference type="EMBL" id="SFL94020.1"/>
    </source>
</evidence>
<dbReference type="Proteomes" id="UP000199006">
    <property type="component" value="Unassembled WGS sequence"/>
</dbReference>
<dbReference type="STRING" id="29563.SAMN02983006_02402"/>
<evidence type="ECO:0000313" key="2">
    <source>
        <dbReference type="Proteomes" id="UP000199006"/>
    </source>
</evidence>
<proteinExistence type="predicted"/>
<accession>A0A1I4LSN2</accession>
<reference evidence="1 2" key="1">
    <citation type="submission" date="2016-10" db="EMBL/GenBank/DDBJ databases">
        <authorList>
            <person name="de Groot N.N."/>
        </authorList>
    </citation>
    <scope>NUCLEOTIDE SEQUENCE [LARGE SCALE GENOMIC DNA]</scope>
    <source>
        <strain evidence="1 2">ATCC 51327</strain>
    </source>
</reference>
<gene>
    <name evidence="1" type="ORF">SAMN02983006_02402</name>
</gene>
<sequence length="75" mass="8028">MKGTENQFMKNGGSEHFKVGGVNVNIDFNDILFFIGLGLLTTGLWIYSPAVSLTVTGAILMLAAYARTESGGEKD</sequence>